<dbReference type="Gene3D" id="2.60.40.2080">
    <property type="match status" value="1"/>
</dbReference>
<comment type="caution">
    <text evidence="3">The sequence shown here is derived from an EMBL/GenBank/DDBJ whole genome shotgun (WGS) entry which is preliminary data.</text>
</comment>
<protein>
    <recommendedName>
        <fullName evidence="2">DUF6701 domain-containing protein</fullName>
    </recommendedName>
</protein>
<reference evidence="3 4" key="1">
    <citation type="submission" date="2015-12" db="EMBL/GenBank/DDBJ databases">
        <title>Nitrous oxide reduction kinetics distinguish bacteria harboring typical versus atypical NosZ.</title>
        <authorList>
            <person name="Yoon S."/>
            <person name="Nissen S."/>
            <person name="Park D."/>
            <person name="Sanford R.A."/>
            <person name="Loeffler F.E."/>
        </authorList>
    </citation>
    <scope>NUCLEOTIDE SEQUENCE [LARGE SCALE GENOMIC DNA]</scope>
    <source>
        <strain evidence="3 4">ATCC BAA-841</strain>
    </source>
</reference>
<organism evidence="3 4">
    <name type="scientific">Dechloromonas denitrificans</name>
    <dbReference type="NCBI Taxonomy" id="281362"/>
    <lineage>
        <taxon>Bacteria</taxon>
        <taxon>Pseudomonadati</taxon>
        <taxon>Pseudomonadota</taxon>
        <taxon>Betaproteobacteria</taxon>
        <taxon>Rhodocyclales</taxon>
        <taxon>Azonexaceae</taxon>
        <taxon>Dechloromonas</taxon>
    </lineage>
</organism>
<feature type="region of interest" description="Disordered" evidence="1">
    <location>
        <begin position="437"/>
        <end position="458"/>
    </location>
</feature>
<sequence length="1160" mass="120922">MSILQLLFAPVVWAASYTLPSSPLPSGCTANGTQINCTNVSLGNNDVVTISGNVTWNVVNLTAGNGVRINSGGIAGALTLNVTSNLNAGNNFVLTANLQSPNISIGNDATIRGNIVSSSNLTFGNNLDLQGNLQGANINVGNNGQIIGNITASGALNLNNNTVVQGTCSPSRPNCWSNTTPILGCSSPLKNAVPKMEVAAVTVIDTYTKPTPTSVNFTQTFTSPPLVFTLPTTDGSNSAAHRIRNVTATGFQIMTVEPDGEDGEHVSMSLNFLAIEPGRYLLPDGNKLEACYIETTRAQQANGTHNWETLSFLSGFTGTPAVLGQIQTMRNETGNLPSEPSRPWLTTAITGVTSGTMKVALERSETTAGTISQSEAVAYLAAMPTNGRSSLQGSTKTVDYEIIRTNEVVQGWDSCNIINYSSPWQKADGTRFRPIPLASMNTRDGDSGTGGEDDGGWFRRCTTDDNNVNNASQRLRLVVDEIRTGSTNRDKNRTHTKAERAGIVIFSENFVTTPVNLHHYELEHTASGLTCEPATITLKACQDAACNTLYTGNVTVDLTPAGSNSTWSGTNVQANQVEFSGGRVTLQLAQTIAATVTLGASGTPTAPNATVCLKDGATGNCQMTFAAGGSSFTLTPPTDNLSCKAADWTITAASCGSNKLSGQKNIRLWYEYVIPATPSTPAAPTQNGTALPATDPGAGNGRQLTFTNGSATLPSLRYADAGRLRIQARYQGSAATGDAGISLSGNTTTVFRPLALWVDDPGASCTAGNASCAAYRKSGDPFNLTAKAVCWEAADDTDNNGIADPAANLGNNPLTPNFSITDALLTPELAAPSGGANAVLTDATGTPGNDKFSTTNGNATITDLRLSEVGVFRFTAQGSYLGSNIPAAPGTGKPVGRFYPHHFDTEVTPAHGTFTYSGQPFPVKVSARNLSGSITANYTGAFARVTTLSDANGSAGSFSPATLAAIDFTSGIADATTPARIAFTFSNKLTAPATIIVRAGDGETSSAGGSEGSTLLRSGRLVLLNAHGSEQLQLSMPVQLQYWNGSAWVTNTLDSYTSLSGIMVTNTTPCSPPVPSSISNGKGSLTFAPPGNACGVDVCAHLGNDANHPLTTCQPAVAGRAVWLQGSWDGDGNYNDNPAARATFGIYSGRKPVIYRRERY</sequence>
<dbReference type="InterPro" id="IPR037221">
    <property type="entry name" value="H-type_lectin_dom_sf"/>
</dbReference>
<evidence type="ECO:0000313" key="3">
    <source>
        <dbReference type="EMBL" id="KXB30245.1"/>
    </source>
</evidence>
<feature type="domain" description="DUF6701" evidence="2">
    <location>
        <begin position="608"/>
        <end position="1159"/>
    </location>
</feature>
<keyword evidence="4" id="KW-1185">Reference proteome</keyword>
<dbReference type="Proteomes" id="UP000070186">
    <property type="component" value="Unassembled WGS sequence"/>
</dbReference>
<dbReference type="STRING" id="281362.AT959_12865"/>
<evidence type="ECO:0000313" key="4">
    <source>
        <dbReference type="Proteomes" id="UP000070186"/>
    </source>
</evidence>
<dbReference type="InterPro" id="IPR046524">
    <property type="entry name" value="DUF6701"/>
</dbReference>
<dbReference type="AlphaFoldDB" id="A0A133XH22"/>
<feature type="region of interest" description="Disordered" evidence="1">
    <location>
        <begin position="681"/>
        <end position="700"/>
    </location>
</feature>
<evidence type="ECO:0000256" key="1">
    <source>
        <dbReference type="SAM" id="MobiDB-lite"/>
    </source>
</evidence>
<gene>
    <name evidence="3" type="ORF">AT959_12865</name>
</gene>
<evidence type="ECO:0000259" key="2">
    <source>
        <dbReference type="Pfam" id="PF20419"/>
    </source>
</evidence>
<accession>A0A133XH22</accession>
<dbReference type="EMBL" id="LODL01000021">
    <property type="protein sequence ID" value="KXB30245.1"/>
    <property type="molecule type" value="Genomic_DNA"/>
</dbReference>
<proteinExistence type="predicted"/>
<name>A0A133XH22_9RHOO</name>
<dbReference type="Pfam" id="PF20419">
    <property type="entry name" value="DUF6701"/>
    <property type="match status" value="1"/>
</dbReference>